<evidence type="ECO:0000256" key="1">
    <source>
        <dbReference type="ARBA" id="ARBA00022801"/>
    </source>
</evidence>
<evidence type="ECO:0000313" key="5">
    <source>
        <dbReference type="Proteomes" id="UP000037043"/>
    </source>
</evidence>
<dbReference type="AlphaFoldDB" id="A0A0L6Z712"/>
<dbReference type="PROSITE" id="PS50263">
    <property type="entry name" value="CN_HYDROLASE"/>
    <property type="match status" value="1"/>
</dbReference>
<comment type="similarity">
    <text evidence="2">Belongs to the carbon-nitrogen hydrolase superfamily.</text>
</comment>
<protein>
    <submittedName>
        <fullName evidence="4">N-carbamoyl-D-amino acid hydrolase</fullName>
        <ecNumber evidence="4">3.5.1.77</ecNumber>
    </submittedName>
</protein>
<name>A0A0L6Z712_9CLOT</name>
<dbReference type="Proteomes" id="UP000037043">
    <property type="component" value="Unassembled WGS sequence"/>
</dbReference>
<dbReference type="EC" id="3.5.1.77" evidence="4"/>
<dbReference type="EMBL" id="LHUR01000036">
    <property type="protein sequence ID" value="KOA18618.1"/>
    <property type="molecule type" value="Genomic_DNA"/>
</dbReference>
<feature type="domain" description="CN hydrolase" evidence="3">
    <location>
        <begin position="4"/>
        <end position="258"/>
    </location>
</feature>
<keyword evidence="1 4" id="KW-0378">Hydrolase</keyword>
<dbReference type="PATRIC" id="fig|1121318.3.peg.2912"/>
<dbReference type="Pfam" id="PF00795">
    <property type="entry name" value="CN_hydrolase"/>
    <property type="match status" value="1"/>
</dbReference>
<dbReference type="InterPro" id="IPR050345">
    <property type="entry name" value="Aliph_Amidase/BUP"/>
</dbReference>
<dbReference type="STRING" id="36844.SAMN04488501_11039"/>
<keyword evidence="5" id="KW-1185">Reference proteome</keyword>
<comment type="caution">
    <text evidence="4">The sequence shown here is derived from an EMBL/GenBank/DDBJ whole genome shotgun (WGS) entry which is preliminary data.</text>
</comment>
<dbReference type="SUPFAM" id="SSF56317">
    <property type="entry name" value="Carbon-nitrogen hydrolase"/>
    <property type="match status" value="1"/>
</dbReference>
<dbReference type="InterPro" id="IPR017755">
    <property type="entry name" value="N-carbamoylputrescine_amidase"/>
</dbReference>
<dbReference type="GO" id="GO:0050126">
    <property type="term" value="F:N-carbamoylputrescine amidase activity"/>
    <property type="evidence" value="ECO:0007669"/>
    <property type="project" value="InterPro"/>
</dbReference>
<dbReference type="NCBIfam" id="TIGR03381">
    <property type="entry name" value="agmatine_aguB"/>
    <property type="match status" value="1"/>
</dbReference>
<gene>
    <name evidence="4" type="ORF">CLHOM_29020</name>
</gene>
<evidence type="ECO:0000259" key="3">
    <source>
        <dbReference type="PROSITE" id="PS50263"/>
    </source>
</evidence>
<dbReference type="Gene3D" id="3.60.110.10">
    <property type="entry name" value="Carbon-nitrogen hydrolase"/>
    <property type="match status" value="1"/>
</dbReference>
<reference evidence="5" key="1">
    <citation type="submission" date="2015-08" db="EMBL/GenBank/DDBJ databases">
        <title>Genome sequence of the strict anaerobe Clostridium homopropionicum LuHBu1 (DSM 5847T).</title>
        <authorList>
            <person name="Poehlein A."/>
            <person name="Beck M."/>
            <person name="Schiel-Bengelsdorf B."/>
            <person name="Bengelsdorf F.R."/>
            <person name="Daniel R."/>
            <person name="Duerre P."/>
        </authorList>
    </citation>
    <scope>NUCLEOTIDE SEQUENCE [LARGE SCALE GENOMIC DNA]</scope>
    <source>
        <strain evidence="5">DSM 5847</strain>
    </source>
</reference>
<dbReference type="InterPro" id="IPR036526">
    <property type="entry name" value="C-N_Hydrolase_sf"/>
</dbReference>
<evidence type="ECO:0000256" key="2">
    <source>
        <dbReference type="ARBA" id="ARBA00034122"/>
    </source>
</evidence>
<dbReference type="PANTHER" id="PTHR43674">
    <property type="entry name" value="NITRILASE C965.09-RELATED"/>
    <property type="match status" value="1"/>
</dbReference>
<dbReference type="PANTHER" id="PTHR43674:SF2">
    <property type="entry name" value="BETA-UREIDOPROPIONASE"/>
    <property type="match status" value="1"/>
</dbReference>
<accession>A0A0L6Z712</accession>
<dbReference type="GO" id="GO:0033388">
    <property type="term" value="P:putrescine biosynthetic process from arginine"/>
    <property type="evidence" value="ECO:0007669"/>
    <property type="project" value="TreeGrafter"/>
</dbReference>
<proteinExistence type="inferred from homology"/>
<evidence type="ECO:0000313" key="4">
    <source>
        <dbReference type="EMBL" id="KOA18618.1"/>
    </source>
</evidence>
<dbReference type="RefSeq" id="WP_052222371.1">
    <property type="nucleotide sequence ID" value="NZ_LHUR01000036.1"/>
</dbReference>
<dbReference type="CDD" id="cd07573">
    <property type="entry name" value="CPA"/>
    <property type="match status" value="1"/>
</dbReference>
<dbReference type="GO" id="GO:0047417">
    <property type="term" value="F:N-carbamoyl-D-amino acid hydrolase activity"/>
    <property type="evidence" value="ECO:0007669"/>
    <property type="project" value="UniProtKB-EC"/>
</dbReference>
<sequence length="292" mass="33149">MRKVKVAATQMSCGINIEENIAKAEKLVREAAAQGANIILIQELFETLYFCQKEKPDFFDYALELENNKAVKHFREIAKELDVVLPISFFEKKNKAKYNSIAVIDADGEILGVYRKTHIPDGPGYEEKYYFNYGDTGFKVWKTKYATIGIGICWDQWYPETARCLALMGAELLFYPTAIGSEPQDSSIDSKDHWQRCMQGHAAANLVPVIASNRIGTETIDDSTITFYGSSFIADCTGAKVKEADRTEETVLVHEFDLDAIDVKRSAWGIFRDRRPDMYGVILTYDGEKRQR</sequence>
<dbReference type="InterPro" id="IPR003010">
    <property type="entry name" value="C-N_Hydrolase"/>
</dbReference>
<organism evidence="4 5">
    <name type="scientific">Clostridium homopropionicum DSM 5847</name>
    <dbReference type="NCBI Taxonomy" id="1121318"/>
    <lineage>
        <taxon>Bacteria</taxon>
        <taxon>Bacillati</taxon>
        <taxon>Bacillota</taxon>
        <taxon>Clostridia</taxon>
        <taxon>Eubacteriales</taxon>
        <taxon>Clostridiaceae</taxon>
        <taxon>Clostridium</taxon>
    </lineage>
</organism>